<keyword evidence="2" id="KW-0805">Transcription regulation</keyword>
<dbReference type="PANTHER" id="PTHR30537:SF5">
    <property type="entry name" value="HTH-TYPE TRANSCRIPTIONAL ACTIVATOR TTDR-RELATED"/>
    <property type="match status" value="1"/>
</dbReference>
<gene>
    <name evidence="7" type="ordered locus">BAV1918</name>
</gene>
<dbReference type="Proteomes" id="UP000001977">
    <property type="component" value="Chromosome"/>
</dbReference>
<keyword evidence="8" id="KW-1185">Reference proteome</keyword>
<dbReference type="EMBL" id="AM167904">
    <property type="protein sequence ID" value="CAJ49527.1"/>
    <property type="molecule type" value="Genomic_DNA"/>
</dbReference>
<dbReference type="GO" id="GO:0043565">
    <property type="term" value="F:sequence-specific DNA binding"/>
    <property type="evidence" value="ECO:0007669"/>
    <property type="project" value="TreeGrafter"/>
</dbReference>
<dbReference type="PRINTS" id="PR00039">
    <property type="entry name" value="HTHLYSR"/>
</dbReference>
<dbReference type="InterPro" id="IPR005119">
    <property type="entry name" value="LysR_subst-bd"/>
</dbReference>
<name>Q2L0E7_BORA1</name>
<dbReference type="Gene3D" id="3.40.190.290">
    <property type="match status" value="1"/>
</dbReference>
<comment type="similarity">
    <text evidence="1">Belongs to the LysR transcriptional regulatory family.</text>
</comment>
<evidence type="ECO:0000259" key="6">
    <source>
        <dbReference type="PROSITE" id="PS50931"/>
    </source>
</evidence>
<evidence type="ECO:0000256" key="2">
    <source>
        <dbReference type="ARBA" id="ARBA00023015"/>
    </source>
</evidence>
<dbReference type="GO" id="GO:0006351">
    <property type="term" value="P:DNA-templated transcription"/>
    <property type="evidence" value="ECO:0007669"/>
    <property type="project" value="TreeGrafter"/>
</dbReference>
<organism evidence="7 8">
    <name type="scientific">Bordetella avium (strain 197N)</name>
    <dbReference type="NCBI Taxonomy" id="360910"/>
    <lineage>
        <taxon>Bacteria</taxon>
        <taxon>Pseudomonadati</taxon>
        <taxon>Pseudomonadota</taxon>
        <taxon>Betaproteobacteria</taxon>
        <taxon>Burkholderiales</taxon>
        <taxon>Alcaligenaceae</taxon>
        <taxon>Bordetella</taxon>
    </lineage>
</organism>
<dbReference type="SUPFAM" id="SSF53850">
    <property type="entry name" value="Periplasmic binding protein-like II"/>
    <property type="match status" value="1"/>
</dbReference>
<evidence type="ECO:0000256" key="4">
    <source>
        <dbReference type="ARBA" id="ARBA00023163"/>
    </source>
</evidence>
<evidence type="ECO:0000256" key="3">
    <source>
        <dbReference type="ARBA" id="ARBA00023125"/>
    </source>
</evidence>
<evidence type="ECO:0000256" key="5">
    <source>
        <dbReference type="SAM" id="MobiDB-lite"/>
    </source>
</evidence>
<evidence type="ECO:0000256" key="1">
    <source>
        <dbReference type="ARBA" id="ARBA00009437"/>
    </source>
</evidence>
<sequence length="317" mass="34673">MLTVLADTRSFTAAAQRLGVSKSLISLRMKALEQALGVSLLLRTTRSVRPTEAGALLIDRSRPALDTLEASFGEVRNLTRAPRGRLRLTAPVALGRQHLGPLLARLGHAYPDIALEVYLSDRFVNLRQEGYDFALRHADQVSDAYVSKRLCATRAYLVASPEYLARQGRPTHPSELSRHRCLLYRGDERNPQWSFSPRHGRGAAVHVKPTGSLTINNSELLRESAGNGLGIAMVPDFSLGGELEAVLPDWDCYAGFGRSLYLLKPFSATPTEAHRLVEQALIDYFRPGSAGAQASKDSPWDWAASSSSMVTPGKPQA</sequence>
<dbReference type="STRING" id="360910.BAV1918"/>
<dbReference type="PANTHER" id="PTHR30537">
    <property type="entry name" value="HTH-TYPE TRANSCRIPTIONAL REGULATOR"/>
    <property type="match status" value="1"/>
</dbReference>
<dbReference type="KEGG" id="bav:BAV1918"/>
<evidence type="ECO:0000313" key="7">
    <source>
        <dbReference type="EMBL" id="CAJ49527.1"/>
    </source>
</evidence>
<dbReference type="HOGENOM" id="CLU_039613_16_2_4"/>
<dbReference type="Pfam" id="PF03466">
    <property type="entry name" value="LysR_substrate"/>
    <property type="match status" value="1"/>
</dbReference>
<dbReference type="PROSITE" id="PS50931">
    <property type="entry name" value="HTH_LYSR"/>
    <property type="match status" value="1"/>
</dbReference>
<dbReference type="OrthoDB" id="8928056at2"/>
<dbReference type="InterPro" id="IPR058163">
    <property type="entry name" value="LysR-type_TF_proteobact-type"/>
</dbReference>
<feature type="region of interest" description="Disordered" evidence="5">
    <location>
        <begin position="290"/>
        <end position="317"/>
    </location>
</feature>
<keyword evidence="4" id="KW-0804">Transcription</keyword>
<dbReference type="Gene3D" id="1.10.10.10">
    <property type="entry name" value="Winged helix-like DNA-binding domain superfamily/Winged helix DNA-binding domain"/>
    <property type="match status" value="1"/>
</dbReference>
<feature type="compositionally biased region" description="Low complexity" evidence="5">
    <location>
        <begin position="294"/>
        <end position="308"/>
    </location>
</feature>
<dbReference type="SUPFAM" id="SSF46785">
    <property type="entry name" value="Winged helix' DNA-binding domain"/>
    <property type="match status" value="1"/>
</dbReference>
<dbReference type="Pfam" id="PF00126">
    <property type="entry name" value="HTH_1"/>
    <property type="match status" value="1"/>
</dbReference>
<reference evidence="7 8" key="1">
    <citation type="journal article" date="2006" name="J. Bacteriol.">
        <title>Comparison of the genome sequence of the poultry pathogen Bordetella avium with those of B. bronchiseptica, B. pertussis, and B. parapertussis reveals extensive diversity in surface structures associated with host interaction.</title>
        <authorList>
            <person name="Sebaihia M."/>
            <person name="Preston A."/>
            <person name="Maskell D.J."/>
            <person name="Kuzmiak H."/>
            <person name="Connell T.D."/>
            <person name="King N.D."/>
            <person name="Orndorff P.E."/>
            <person name="Miyamoto D.M."/>
            <person name="Thomson N.R."/>
            <person name="Harris D."/>
            <person name="Goble A."/>
            <person name="Lord A."/>
            <person name="Murphy L."/>
            <person name="Quail M.A."/>
            <person name="Rutter S."/>
            <person name="Squares R."/>
            <person name="Squares S."/>
            <person name="Woodward J."/>
            <person name="Parkhill J."/>
            <person name="Temple L.M."/>
        </authorList>
    </citation>
    <scope>NUCLEOTIDE SEQUENCE [LARGE SCALE GENOMIC DNA]</scope>
    <source>
        <strain evidence="7 8">197N</strain>
    </source>
</reference>
<dbReference type="CDD" id="cd08422">
    <property type="entry name" value="PBP2_CrgA_like"/>
    <property type="match status" value="1"/>
</dbReference>
<dbReference type="GO" id="GO:0003700">
    <property type="term" value="F:DNA-binding transcription factor activity"/>
    <property type="evidence" value="ECO:0007669"/>
    <property type="project" value="InterPro"/>
</dbReference>
<dbReference type="InterPro" id="IPR000847">
    <property type="entry name" value="LysR_HTH_N"/>
</dbReference>
<proteinExistence type="inferred from homology"/>
<dbReference type="InterPro" id="IPR036390">
    <property type="entry name" value="WH_DNA-bd_sf"/>
</dbReference>
<dbReference type="eggNOG" id="COG0583">
    <property type="taxonomic scope" value="Bacteria"/>
</dbReference>
<accession>Q2L0E7</accession>
<feature type="domain" description="HTH lysR-type" evidence="6">
    <location>
        <begin position="1"/>
        <end position="51"/>
    </location>
</feature>
<protein>
    <submittedName>
        <fullName evidence="7">LysR-family transcriptional regulator</fullName>
    </submittedName>
</protein>
<dbReference type="InterPro" id="IPR036388">
    <property type="entry name" value="WH-like_DNA-bd_sf"/>
</dbReference>
<evidence type="ECO:0000313" key="8">
    <source>
        <dbReference type="Proteomes" id="UP000001977"/>
    </source>
</evidence>
<keyword evidence="3" id="KW-0238">DNA-binding</keyword>
<dbReference type="AlphaFoldDB" id="Q2L0E7"/>